<keyword evidence="2" id="KW-0378">Hydrolase</keyword>
<comment type="catalytic activity">
    <reaction evidence="2">
        <text>gamma-L-glutamyl-hercynylcysteine S-oxide + H2O = S-(hercyn-2-yl)-L-cysteine S-oxide + L-glutamate</text>
        <dbReference type="Rhea" id="RHEA:42684"/>
        <dbReference type="ChEBI" id="CHEBI:15377"/>
        <dbReference type="ChEBI" id="CHEBI:29985"/>
        <dbReference type="ChEBI" id="CHEBI:82703"/>
        <dbReference type="ChEBI" id="CHEBI:82706"/>
        <dbReference type="EC" id="3.5.1.118"/>
    </reaction>
</comment>
<dbReference type="HAMAP" id="MF_02036">
    <property type="entry name" value="EgtC"/>
    <property type="match status" value="1"/>
</dbReference>
<keyword evidence="1 2" id="KW-0315">Glutamine amidotransferase</keyword>
<dbReference type="InterPro" id="IPR032889">
    <property type="entry name" value="EgtC_Actinobacteria"/>
</dbReference>
<dbReference type="InterPro" id="IPR026869">
    <property type="entry name" value="EgtC-like"/>
</dbReference>
<accession>A0ABP6RPB8</accession>
<gene>
    <name evidence="2 4" type="primary">egtC</name>
    <name evidence="4" type="ORF">GCM10020366_30950</name>
</gene>
<dbReference type="InterPro" id="IPR029055">
    <property type="entry name" value="Ntn_hydrolases_N"/>
</dbReference>
<dbReference type="Pfam" id="PF13230">
    <property type="entry name" value="GATase_4"/>
    <property type="match status" value="1"/>
</dbReference>
<dbReference type="InterPro" id="IPR017932">
    <property type="entry name" value="GATase_2_dom"/>
</dbReference>
<comment type="function">
    <text evidence="2">Catalyzes the hydrolysis of the gamma-glutamyl amide bond of hercynyl-gamma-L-glutamyl-L-cysteine sulfoxide to produce hercynylcysteine sulfoxide, a step in the biosynthesis pathway of ergothioneine.</text>
</comment>
<dbReference type="SUPFAM" id="SSF56235">
    <property type="entry name" value="N-terminal nucleophile aminohydrolases (Ntn hydrolases)"/>
    <property type="match status" value="1"/>
</dbReference>
<dbReference type="PROSITE" id="PS51278">
    <property type="entry name" value="GATASE_TYPE_2"/>
    <property type="match status" value="1"/>
</dbReference>
<dbReference type="PANTHER" id="PTHR43187">
    <property type="entry name" value="GLUTAMINE AMIDOTRANSFERASE DUG3-RELATED"/>
    <property type="match status" value="1"/>
</dbReference>
<dbReference type="NCBIfam" id="TIGR03442">
    <property type="entry name" value="ergothioneine biosynthesis protein EgtC"/>
    <property type="match status" value="1"/>
</dbReference>
<keyword evidence="5" id="KW-1185">Reference proteome</keyword>
<sequence length="252" mass="27268">MCRHLGYLGPPLPLAELLLDPPHSLLQQTWAPRDMRGGGTVNVDGFGAGWYEDGAEPARHRRAVPMWTDRSFAELARRQRSGAVLAAVRSATVGMPVSEAACAPFTDGRWLFSHNGVVAGWPESLAKAAADLDVVDLMTLEAPTDSAVLWALLRHRLHRGEDPARAVRAVVGQVVRTRPESRLNLLLTDGSALVASTWGHALSVRRTADSVLLSSEPFGDDARWEPVPDRHLVVARPGSVHVAPLLDEGETP</sequence>
<dbReference type="Gene3D" id="3.60.20.10">
    <property type="entry name" value="Glutamine Phosphoribosylpyrophosphate, subunit 1, domain 1"/>
    <property type="match status" value="1"/>
</dbReference>
<dbReference type="EC" id="3.5.1.118" evidence="2"/>
<dbReference type="CDD" id="cd01908">
    <property type="entry name" value="YafJ"/>
    <property type="match status" value="1"/>
</dbReference>
<name>A0ABP6RPB8_9PSEU</name>
<comment type="caution">
    <text evidence="4">The sequence shown here is derived from an EMBL/GenBank/DDBJ whole genome shotgun (WGS) entry which is preliminary data.</text>
</comment>
<dbReference type="EMBL" id="BAAAYK010000038">
    <property type="protein sequence ID" value="GAA3358526.1"/>
    <property type="molecule type" value="Genomic_DNA"/>
</dbReference>
<reference evidence="5" key="1">
    <citation type="journal article" date="2019" name="Int. J. Syst. Evol. Microbiol.">
        <title>The Global Catalogue of Microorganisms (GCM) 10K type strain sequencing project: providing services to taxonomists for standard genome sequencing and annotation.</title>
        <authorList>
            <consortium name="The Broad Institute Genomics Platform"/>
            <consortium name="The Broad Institute Genome Sequencing Center for Infectious Disease"/>
            <person name="Wu L."/>
            <person name="Ma J."/>
        </authorList>
    </citation>
    <scope>NUCLEOTIDE SEQUENCE [LARGE SCALE GENOMIC DNA]</scope>
    <source>
        <strain evidence="5">JCM 9687</strain>
    </source>
</reference>
<dbReference type="InterPro" id="IPR052373">
    <property type="entry name" value="Gamma-glu_amide_hydrolase"/>
</dbReference>
<protein>
    <recommendedName>
        <fullName evidence="2">Gamma-glutamyl-hercynylcysteine sulfoxide hydrolase</fullName>
        <ecNumber evidence="2">3.5.1.118</ecNumber>
    </recommendedName>
    <alternativeName>
        <fullName evidence="2">Gamma-glutamyl hercynylcysteine S-oxide hydrolase</fullName>
    </alternativeName>
</protein>
<dbReference type="RefSeq" id="WP_344927310.1">
    <property type="nucleotide sequence ID" value="NZ_BAAAYK010000038.1"/>
</dbReference>
<dbReference type="PANTHER" id="PTHR43187:SF2">
    <property type="entry name" value="GAMMA-GLUTAMYL-HERCYNYLCYSTEINE SULFOXIDE HYDROLASE"/>
    <property type="match status" value="1"/>
</dbReference>
<dbReference type="Proteomes" id="UP001500483">
    <property type="component" value="Unassembled WGS sequence"/>
</dbReference>
<dbReference type="InterPro" id="IPR017808">
    <property type="entry name" value="EgtC"/>
</dbReference>
<evidence type="ECO:0000256" key="2">
    <source>
        <dbReference type="HAMAP-Rule" id="MF_02036"/>
    </source>
</evidence>
<proteinExistence type="inferred from homology"/>
<comment type="pathway">
    <text evidence="2">Amino-acid biosynthesis; ergothioneine biosynthesis.</text>
</comment>
<evidence type="ECO:0000259" key="3">
    <source>
        <dbReference type="PROSITE" id="PS51278"/>
    </source>
</evidence>
<feature type="domain" description="Glutamine amidotransferase type-2" evidence="3">
    <location>
        <begin position="2"/>
        <end position="252"/>
    </location>
</feature>
<evidence type="ECO:0000313" key="5">
    <source>
        <dbReference type="Proteomes" id="UP001500483"/>
    </source>
</evidence>
<evidence type="ECO:0000256" key="1">
    <source>
        <dbReference type="ARBA" id="ARBA00022962"/>
    </source>
</evidence>
<evidence type="ECO:0000313" key="4">
    <source>
        <dbReference type="EMBL" id="GAA3358526.1"/>
    </source>
</evidence>
<organism evidence="4 5">
    <name type="scientific">Saccharopolyspora gregorii</name>
    <dbReference type="NCBI Taxonomy" id="33914"/>
    <lineage>
        <taxon>Bacteria</taxon>
        <taxon>Bacillati</taxon>
        <taxon>Actinomycetota</taxon>
        <taxon>Actinomycetes</taxon>
        <taxon>Pseudonocardiales</taxon>
        <taxon>Pseudonocardiaceae</taxon>
        <taxon>Saccharopolyspora</taxon>
    </lineage>
</organism>